<dbReference type="InterPro" id="IPR039697">
    <property type="entry name" value="Alcohol_dehydrogenase_Fe"/>
</dbReference>
<feature type="domain" description="Alcohol dehydrogenase iron-type/glycerol dehydrogenase GldA" evidence="4">
    <location>
        <begin position="10"/>
        <end position="152"/>
    </location>
</feature>
<evidence type="ECO:0000256" key="3">
    <source>
        <dbReference type="ARBA" id="ARBA00023027"/>
    </source>
</evidence>
<keyword evidence="7" id="KW-1185">Reference proteome</keyword>
<dbReference type="Pfam" id="PF00465">
    <property type="entry name" value="Fe-ADH"/>
    <property type="match status" value="1"/>
</dbReference>
<keyword evidence="2" id="KW-0560">Oxidoreductase</keyword>
<feature type="domain" description="Fe-containing alcohol dehydrogenase-like C-terminal" evidence="5">
    <location>
        <begin position="164"/>
        <end position="345"/>
    </location>
</feature>
<dbReference type="InterPro" id="IPR056798">
    <property type="entry name" value="ADH_Fe_C"/>
</dbReference>
<protein>
    <submittedName>
        <fullName evidence="6">Maleylacetate reductase</fullName>
    </submittedName>
</protein>
<evidence type="ECO:0000259" key="4">
    <source>
        <dbReference type="Pfam" id="PF00465"/>
    </source>
</evidence>
<name>A0ABS2IGT7_9GAMM</name>
<reference evidence="6 7" key="1">
    <citation type="submission" date="2021-02" db="EMBL/GenBank/DDBJ databases">
        <authorList>
            <person name="Lee D.-H."/>
        </authorList>
    </citation>
    <scope>NUCLEOTIDE SEQUENCE [LARGE SCALE GENOMIC DNA]</scope>
    <source>
        <strain evidence="6 7">UL073</strain>
    </source>
</reference>
<dbReference type="PANTHER" id="PTHR11496">
    <property type="entry name" value="ALCOHOL DEHYDROGENASE"/>
    <property type="match status" value="1"/>
</dbReference>
<comment type="caution">
    <text evidence="6">The sequence shown here is derived from an EMBL/GenBank/DDBJ whole genome shotgun (WGS) entry which is preliminary data.</text>
</comment>
<dbReference type="Gene3D" id="3.40.50.1970">
    <property type="match status" value="1"/>
</dbReference>
<dbReference type="PANTHER" id="PTHR11496:SF102">
    <property type="entry name" value="ALCOHOL DEHYDROGENASE 4"/>
    <property type="match status" value="1"/>
</dbReference>
<evidence type="ECO:0000313" key="6">
    <source>
        <dbReference type="EMBL" id="MBM7061053.1"/>
    </source>
</evidence>
<comment type="similarity">
    <text evidence="1">Belongs to the iron-containing alcohol dehydrogenase family.</text>
</comment>
<evidence type="ECO:0000259" key="5">
    <source>
        <dbReference type="Pfam" id="PF25137"/>
    </source>
</evidence>
<proteinExistence type="inferred from homology"/>
<dbReference type="RefSeq" id="WP_205348251.1">
    <property type="nucleotide sequence ID" value="NZ_JAFEUP010000003.1"/>
</dbReference>
<sequence>MQPFVYNALPSRVVFGFGTLAQVAEEVRALGCSKALVLTTPQQRASGEALVRQLGDLAVGLYDNATMHTPVEVTREALAVVESVGADCVVALGGGSTIGLGKAIALHTDLPQVVIPTTYAGSEATPIIGQTENGLKTTQRTLKVLPEVIIYDVDLTLSLPAQMTVTSGMNAIAHAVEALYSKDANPLISMLAEQGIAAIGRALPRIHANPEDREARSDALFGAWACGVCLGAVGMSIHHKLCHTLGGSFDLPHAETHTVVLPHAVAYNTDAAPEAMARIARALGAETAARGIFDLAAKHGAPIRLADIGMKEADISRAVEIACSSPYWNPRPIEPAAIRQLLDNAFSGTRP</sequence>
<dbReference type="Pfam" id="PF25137">
    <property type="entry name" value="ADH_Fe_C"/>
    <property type="match status" value="1"/>
</dbReference>
<dbReference type="InterPro" id="IPR034786">
    <property type="entry name" value="MAR"/>
</dbReference>
<dbReference type="CDD" id="cd08177">
    <property type="entry name" value="MAR"/>
    <property type="match status" value="1"/>
</dbReference>
<dbReference type="Proteomes" id="UP000717995">
    <property type="component" value="Unassembled WGS sequence"/>
</dbReference>
<dbReference type="EMBL" id="JAFEUP010000003">
    <property type="protein sequence ID" value="MBM7061053.1"/>
    <property type="molecule type" value="Genomic_DNA"/>
</dbReference>
<dbReference type="SUPFAM" id="SSF56796">
    <property type="entry name" value="Dehydroquinate synthase-like"/>
    <property type="match status" value="1"/>
</dbReference>
<evidence type="ECO:0000313" key="7">
    <source>
        <dbReference type="Proteomes" id="UP000717995"/>
    </source>
</evidence>
<evidence type="ECO:0000256" key="2">
    <source>
        <dbReference type="ARBA" id="ARBA00023002"/>
    </source>
</evidence>
<evidence type="ECO:0000256" key="1">
    <source>
        <dbReference type="ARBA" id="ARBA00007358"/>
    </source>
</evidence>
<gene>
    <name evidence="6" type="ORF">JQX08_10070</name>
</gene>
<organism evidence="6 7">
    <name type="scientific">Zestomonas insulae</name>
    <dbReference type="NCBI Taxonomy" id="2809017"/>
    <lineage>
        <taxon>Bacteria</taxon>
        <taxon>Pseudomonadati</taxon>
        <taxon>Pseudomonadota</taxon>
        <taxon>Gammaproteobacteria</taxon>
        <taxon>Pseudomonadales</taxon>
        <taxon>Pseudomonadaceae</taxon>
        <taxon>Zestomonas</taxon>
    </lineage>
</organism>
<dbReference type="Gene3D" id="1.20.1090.10">
    <property type="entry name" value="Dehydroquinate synthase-like - alpha domain"/>
    <property type="match status" value="1"/>
</dbReference>
<keyword evidence="3" id="KW-0520">NAD</keyword>
<dbReference type="InterPro" id="IPR001670">
    <property type="entry name" value="ADH_Fe/GldA"/>
</dbReference>
<accession>A0ABS2IGT7</accession>